<protein>
    <submittedName>
        <fullName evidence="2">Uncharacterized protein</fullName>
    </submittedName>
</protein>
<evidence type="ECO:0000313" key="2">
    <source>
        <dbReference type="EMBL" id="KAK1409643.1"/>
    </source>
</evidence>
<evidence type="ECO:0000256" key="1">
    <source>
        <dbReference type="ARBA" id="ARBA00034773"/>
    </source>
</evidence>
<comment type="similarity">
    <text evidence="1">Belongs to the senescence regulator S40 family.</text>
</comment>
<comment type="caution">
    <text evidence="2">The sequence shown here is derived from an EMBL/GenBank/DDBJ whole genome shotgun (WGS) entry which is preliminary data.</text>
</comment>
<name>A0AAD8JTL0_TARER</name>
<dbReference type="AlphaFoldDB" id="A0AAD8JTL0"/>
<organism evidence="2 3">
    <name type="scientific">Tagetes erecta</name>
    <name type="common">African marigold</name>
    <dbReference type="NCBI Taxonomy" id="13708"/>
    <lineage>
        <taxon>Eukaryota</taxon>
        <taxon>Viridiplantae</taxon>
        <taxon>Streptophyta</taxon>
        <taxon>Embryophyta</taxon>
        <taxon>Tracheophyta</taxon>
        <taxon>Spermatophyta</taxon>
        <taxon>Magnoliopsida</taxon>
        <taxon>eudicotyledons</taxon>
        <taxon>Gunneridae</taxon>
        <taxon>Pentapetalae</taxon>
        <taxon>asterids</taxon>
        <taxon>campanulids</taxon>
        <taxon>Asterales</taxon>
        <taxon>Asteraceae</taxon>
        <taxon>Asteroideae</taxon>
        <taxon>Heliantheae alliance</taxon>
        <taxon>Tageteae</taxon>
        <taxon>Tagetes</taxon>
    </lineage>
</organism>
<sequence length="129" mass="15192">MIHIFFEMDDEFEEADVIFVQVEVLSKHDNSFVFETRQLNKLYRRRRKKKRKIASLPINIPENKSNLYGKLEFESDLFEDDGNDERIIPPHVIQGRKTAENVACSICTRLGQTLKIRDFVLRMTGFLEA</sequence>
<gene>
    <name evidence="2" type="ORF">QVD17_36172</name>
</gene>
<proteinExistence type="inferred from homology"/>
<keyword evidence="3" id="KW-1185">Reference proteome</keyword>
<dbReference type="Proteomes" id="UP001229421">
    <property type="component" value="Unassembled WGS sequence"/>
</dbReference>
<reference evidence="2" key="1">
    <citation type="journal article" date="2023" name="bioRxiv">
        <title>Improved chromosome-level genome assembly for marigold (Tagetes erecta).</title>
        <authorList>
            <person name="Jiang F."/>
            <person name="Yuan L."/>
            <person name="Wang S."/>
            <person name="Wang H."/>
            <person name="Xu D."/>
            <person name="Wang A."/>
            <person name="Fan W."/>
        </authorList>
    </citation>
    <scope>NUCLEOTIDE SEQUENCE</scope>
    <source>
        <strain evidence="2">WSJ</strain>
        <tissue evidence="2">Leaf</tissue>
    </source>
</reference>
<dbReference type="PANTHER" id="PTHR33083:SF49">
    <property type="entry name" value="SENESCENCE REGULATOR"/>
    <property type="match status" value="1"/>
</dbReference>
<evidence type="ECO:0000313" key="3">
    <source>
        <dbReference type="Proteomes" id="UP001229421"/>
    </source>
</evidence>
<dbReference type="GO" id="GO:0010150">
    <property type="term" value="P:leaf senescence"/>
    <property type="evidence" value="ECO:0007669"/>
    <property type="project" value="UniProtKB-ARBA"/>
</dbReference>
<dbReference type="InterPro" id="IPR007608">
    <property type="entry name" value="Senescence_reg_S40"/>
</dbReference>
<dbReference type="PANTHER" id="PTHR33083">
    <property type="entry name" value="EXPRESSED PROTEIN"/>
    <property type="match status" value="1"/>
</dbReference>
<dbReference type="EMBL" id="JAUHHV010000010">
    <property type="protein sequence ID" value="KAK1409643.1"/>
    <property type="molecule type" value="Genomic_DNA"/>
</dbReference>
<accession>A0AAD8JTL0</accession>
<dbReference type="Pfam" id="PF04520">
    <property type="entry name" value="Senescence_reg"/>
    <property type="match status" value="1"/>
</dbReference>